<dbReference type="Gene3D" id="3.40.630.10">
    <property type="entry name" value="Zn peptidases"/>
    <property type="match status" value="1"/>
</dbReference>
<name>A0ABS9MMS6_9BURK</name>
<evidence type="ECO:0000259" key="2">
    <source>
        <dbReference type="Pfam" id="PF07687"/>
    </source>
</evidence>
<keyword evidence="4" id="KW-1185">Reference proteome</keyword>
<sequence>MPEIYNSTQLRRELHGLAELGLDVKNTAAFVLQKLRALGIEADYVPGSYGVLGVIRGSEPGEVVLIRSDMDALPFKNPDGSVTAVHACGHDAHMGMLLEAASRLVGKIRRGTLKILFQPAEETMQGALLMVEKGVLDDVDIAVGAHVRPMQDLKPGTLCAAVMYSGFAFPIVTVHGKPAHGSRPQLGVNAIDGANAIITAVNSIHMTPDVHWTIKPTQIKADGAMNIIPPVCTMRFDIRAKSNQVMTGLLDKFKQAVKGGAEAVGCTADIEMGKVGPAPDYDPEITKELADCINEVAPGRLAPNCGGGGEDFNFYKTAMPKLRTGFFGVGVGVTPGLHNRDMHFDDTLLPVGAAVFAAFVLKHLG</sequence>
<evidence type="ECO:0000256" key="1">
    <source>
        <dbReference type="ARBA" id="ARBA00022801"/>
    </source>
</evidence>
<proteinExistence type="predicted"/>
<evidence type="ECO:0000313" key="4">
    <source>
        <dbReference type="Proteomes" id="UP001297600"/>
    </source>
</evidence>
<dbReference type="SUPFAM" id="SSF53187">
    <property type="entry name" value="Zn-dependent exopeptidases"/>
    <property type="match status" value="1"/>
</dbReference>
<dbReference type="PANTHER" id="PTHR11014:SF122">
    <property type="entry name" value="AMIDOHYDROLASE AMHX"/>
    <property type="match status" value="1"/>
</dbReference>
<accession>A0ABS9MMS6</accession>
<dbReference type="InterPro" id="IPR002933">
    <property type="entry name" value="Peptidase_M20"/>
</dbReference>
<dbReference type="Proteomes" id="UP001297600">
    <property type="component" value="Unassembled WGS sequence"/>
</dbReference>
<dbReference type="NCBIfam" id="TIGR01891">
    <property type="entry name" value="amidohydrolases"/>
    <property type="match status" value="1"/>
</dbReference>
<keyword evidence="1" id="KW-0378">Hydrolase</keyword>
<dbReference type="Pfam" id="PF07687">
    <property type="entry name" value="M20_dimer"/>
    <property type="match status" value="1"/>
</dbReference>
<dbReference type="InterPro" id="IPR017439">
    <property type="entry name" value="Amidohydrolase"/>
</dbReference>
<dbReference type="EMBL" id="JAKNCT010000001">
    <property type="protein sequence ID" value="MCG5029926.1"/>
    <property type="molecule type" value="Genomic_DNA"/>
</dbReference>
<dbReference type="RefSeq" id="WP_237977582.1">
    <property type="nucleotide sequence ID" value="NZ_JAKNCT010000001.1"/>
</dbReference>
<gene>
    <name evidence="3" type="ORF">MAF45_00445</name>
</gene>
<comment type="caution">
    <text evidence="3">The sequence shown here is derived from an EMBL/GenBank/DDBJ whole genome shotgun (WGS) entry which is preliminary data.</text>
</comment>
<organism evidence="3 4">
    <name type="scientific">Mesosutterella porci</name>
    <dbReference type="NCBI Taxonomy" id="2915351"/>
    <lineage>
        <taxon>Bacteria</taxon>
        <taxon>Pseudomonadati</taxon>
        <taxon>Pseudomonadota</taxon>
        <taxon>Betaproteobacteria</taxon>
        <taxon>Burkholderiales</taxon>
        <taxon>Sutterellaceae</taxon>
        <taxon>Mesosutterella</taxon>
    </lineage>
</organism>
<dbReference type="InterPro" id="IPR036264">
    <property type="entry name" value="Bact_exopeptidase_dim_dom"/>
</dbReference>
<feature type="domain" description="Peptidase M20 dimerisation" evidence="2">
    <location>
        <begin position="172"/>
        <end position="258"/>
    </location>
</feature>
<evidence type="ECO:0000313" key="3">
    <source>
        <dbReference type="EMBL" id="MCG5029926.1"/>
    </source>
</evidence>
<reference evidence="3 4" key="1">
    <citation type="submission" date="2022-02" db="EMBL/GenBank/DDBJ databases">
        <title>Mesosutterella porci, a novel member of the family Sutterellaceae from pig feces.</title>
        <authorList>
            <person name="Wylensek D."/>
            <person name="Clavel T."/>
        </authorList>
    </citation>
    <scope>NUCLEOTIDE SEQUENCE [LARGE SCALE GENOMIC DNA]</scope>
    <source>
        <strain evidence="4">oilRF-744-wt-GAM-9</strain>
    </source>
</reference>
<protein>
    <submittedName>
        <fullName evidence="3">Amidohydrolase</fullName>
    </submittedName>
</protein>
<dbReference type="PANTHER" id="PTHR11014">
    <property type="entry name" value="PEPTIDASE M20 FAMILY MEMBER"/>
    <property type="match status" value="1"/>
</dbReference>
<dbReference type="PIRSF" id="PIRSF005962">
    <property type="entry name" value="Pept_M20D_amidohydro"/>
    <property type="match status" value="1"/>
</dbReference>
<dbReference type="SUPFAM" id="SSF55031">
    <property type="entry name" value="Bacterial exopeptidase dimerisation domain"/>
    <property type="match status" value="1"/>
</dbReference>
<dbReference type="Pfam" id="PF01546">
    <property type="entry name" value="Peptidase_M20"/>
    <property type="match status" value="1"/>
</dbReference>
<dbReference type="Gene3D" id="3.30.70.360">
    <property type="match status" value="1"/>
</dbReference>
<dbReference type="InterPro" id="IPR011650">
    <property type="entry name" value="Peptidase_M20_dimer"/>
</dbReference>